<comment type="subcellular location">
    <subcellularLocation>
        <location evidence="1">Membrane</location>
        <topology evidence="1">Single-pass type I membrane protein</topology>
    </subcellularLocation>
</comment>
<dbReference type="GO" id="GO:0016020">
    <property type="term" value="C:membrane"/>
    <property type="evidence" value="ECO:0007669"/>
    <property type="project" value="UniProtKB-SubCell"/>
</dbReference>
<comment type="caution">
    <text evidence="10">The sequence shown here is derived from an EMBL/GenBank/DDBJ whole genome shotgun (WGS) entry which is preliminary data.</text>
</comment>
<dbReference type="Gene3D" id="3.80.10.10">
    <property type="entry name" value="Ribonuclease Inhibitor"/>
    <property type="match status" value="1"/>
</dbReference>
<sequence length="334" mass="38063">MIKSGSISGGTETYNGDGFVYSFIYPHKLVYQSDAYARFYENNALVVSEEENSSEIPTSLINLTWIEVLNLSYNNLYGRIPSKNQFDTFVNVSYIGNQALYGLQLTKNCPFEATSNQTQQIDDGNNDGDEFKRWFFVGMGIGFYIGFWGMFGSLCLNRSWRHAYFLFKLEDWLLLRLALYIARFQRSSQGHSQTLLFPPPPVLKDRSQLLLEFKADLCFNAPDRASPNDPQSFPQTPSRHPQRVRHSKTPAAIPNPNHNDKTTRRVRGNKAILKMKTSNAPQAQIPVRSSSSDFLDPFEETSKAHKLDRRSENGDVKVRALLHVESSLKACHYP</sequence>
<gene>
    <name evidence="10" type="ORF">FEM48_Zijuj07G0152400</name>
</gene>
<name>A0A978V5D5_ZIZJJ</name>
<keyword evidence="2 9" id="KW-0812">Transmembrane</keyword>
<reference evidence="10" key="1">
    <citation type="journal article" date="2021" name="Front. Plant Sci.">
        <title>Chromosome-Scale Genome Assembly for Chinese Sour Jujube and Insights Into Its Genome Evolution and Domestication Signature.</title>
        <authorList>
            <person name="Shen L.-Y."/>
            <person name="Luo H."/>
            <person name="Wang X.-L."/>
            <person name="Wang X.-M."/>
            <person name="Qiu X.-J."/>
            <person name="Liu H."/>
            <person name="Zhou S.-S."/>
            <person name="Jia K.-H."/>
            <person name="Nie S."/>
            <person name="Bao Y.-T."/>
            <person name="Zhang R.-G."/>
            <person name="Yun Q.-Z."/>
            <person name="Chai Y.-H."/>
            <person name="Lu J.-Y."/>
            <person name="Li Y."/>
            <person name="Zhao S.-W."/>
            <person name="Mao J.-F."/>
            <person name="Jia S.-G."/>
            <person name="Mao Y.-M."/>
        </authorList>
    </citation>
    <scope>NUCLEOTIDE SEQUENCE</scope>
    <source>
        <strain evidence="10">AT0</strain>
        <tissue evidence="10">Leaf</tissue>
    </source>
</reference>
<dbReference type="InterPro" id="IPR032675">
    <property type="entry name" value="LRR_dom_sf"/>
</dbReference>
<evidence type="ECO:0000256" key="7">
    <source>
        <dbReference type="ARBA" id="ARBA00023180"/>
    </source>
</evidence>
<evidence type="ECO:0000256" key="8">
    <source>
        <dbReference type="SAM" id="MobiDB-lite"/>
    </source>
</evidence>
<protein>
    <submittedName>
        <fullName evidence="10">Uncharacterized protein</fullName>
    </submittedName>
</protein>
<evidence type="ECO:0000256" key="2">
    <source>
        <dbReference type="ARBA" id="ARBA00022692"/>
    </source>
</evidence>
<keyword evidence="6" id="KW-0675">Receptor</keyword>
<feature type="compositionally biased region" description="Polar residues" evidence="8">
    <location>
        <begin position="228"/>
        <end position="239"/>
    </location>
</feature>
<evidence type="ECO:0000256" key="6">
    <source>
        <dbReference type="ARBA" id="ARBA00023170"/>
    </source>
</evidence>
<evidence type="ECO:0000313" key="11">
    <source>
        <dbReference type="Proteomes" id="UP000813462"/>
    </source>
</evidence>
<dbReference type="EMBL" id="JAEACU010000007">
    <property type="protein sequence ID" value="KAH7522568.1"/>
    <property type="molecule type" value="Genomic_DNA"/>
</dbReference>
<evidence type="ECO:0000256" key="4">
    <source>
        <dbReference type="ARBA" id="ARBA00022989"/>
    </source>
</evidence>
<accession>A0A978V5D5</accession>
<dbReference type="Proteomes" id="UP000813462">
    <property type="component" value="Unassembled WGS sequence"/>
</dbReference>
<proteinExistence type="predicted"/>
<feature type="transmembrane region" description="Helical" evidence="9">
    <location>
        <begin position="134"/>
        <end position="151"/>
    </location>
</feature>
<keyword evidence="3" id="KW-0732">Signal</keyword>
<evidence type="ECO:0000256" key="9">
    <source>
        <dbReference type="SAM" id="Phobius"/>
    </source>
</evidence>
<organism evidence="10 11">
    <name type="scientific">Ziziphus jujuba var. spinosa</name>
    <dbReference type="NCBI Taxonomy" id="714518"/>
    <lineage>
        <taxon>Eukaryota</taxon>
        <taxon>Viridiplantae</taxon>
        <taxon>Streptophyta</taxon>
        <taxon>Embryophyta</taxon>
        <taxon>Tracheophyta</taxon>
        <taxon>Spermatophyta</taxon>
        <taxon>Magnoliopsida</taxon>
        <taxon>eudicotyledons</taxon>
        <taxon>Gunneridae</taxon>
        <taxon>Pentapetalae</taxon>
        <taxon>rosids</taxon>
        <taxon>fabids</taxon>
        <taxon>Rosales</taxon>
        <taxon>Rhamnaceae</taxon>
        <taxon>Paliureae</taxon>
        <taxon>Ziziphus</taxon>
    </lineage>
</organism>
<evidence type="ECO:0000256" key="5">
    <source>
        <dbReference type="ARBA" id="ARBA00023136"/>
    </source>
</evidence>
<keyword evidence="5 9" id="KW-0472">Membrane</keyword>
<evidence type="ECO:0000313" key="10">
    <source>
        <dbReference type="EMBL" id="KAH7522568.1"/>
    </source>
</evidence>
<dbReference type="PANTHER" id="PTHR48063:SF103">
    <property type="entry name" value="LEUCINE-RICH RECEPTOR-LIKE KINASE FAMILY PROTEIN"/>
    <property type="match status" value="1"/>
</dbReference>
<dbReference type="AlphaFoldDB" id="A0A978V5D5"/>
<dbReference type="SUPFAM" id="SSF52058">
    <property type="entry name" value="L domain-like"/>
    <property type="match status" value="1"/>
</dbReference>
<dbReference type="PANTHER" id="PTHR48063">
    <property type="entry name" value="LRR RECEPTOR-LIKE KINASE"/>
    <property type="match status" value="1"/>
</dbReference>
<keyword evidence="4 9" id="KW-1133">Transmembrane helix</keyword>
<evidence type="ECO:0000256" key="3">
    <source>
        <dbReference type="ARBA" id="ARBA00022729"/>
    </source>
</evidence>
<keyword evidence="7" id="KW-0325">Glycoprotein</keyword>
<evidence type="ECO:0000256" key="1">
    <source>
        <dbReference type="ARBA" id="ARBA00004479"/>
    </source>
</evidence>
<feature type="region of interest" description="Disordered" evidence="8">
    <location>
        <begin position="223"/>
        <end position="263"/>
    </location>
</feature>
<dbReference type="InterPro" id="IPR046956">
    <property type="entry name" value="RLP23-like"/>
</dbReference>